<feature type="compositionally biased region" description="Basic and acidic residues" evidence="1">
    <location>
        <begin position="118"/>
        <end position="142"/>
    </location>
</feature>
<dbReference type="EMBL" id="CP060052">
    <property type="protein sequence ID" value="QNE06036.1"/>
    <property type="molecule type" value="Genomic_DNA"/>
</dbReference>
<feature type="compositionally biased region" description="Low complexity" evidence="1">
    <location>
        <begin position="82"/>
        <end position="100"/>
    </location>
</feature>
<feature type="signal peptide" evidence="2">
    <location>
        <begin position="1"/>
        <end position="30"/>
    </location>
</feature>
<evidence type="ECO:0000256" key="2">
    <source>
        <dbReference type="SAM" id="SignalP"/>
    </source>
</evidence>
<gene>
    <name evidence="3" type="ORF">H4O24_05180</name>
</gene>
<feature type="chain" id="PRO_5028957839" description="RcnB family protein" evidence="2">
    <location>
        <begin position="31"/>
        <end position="383"/>
    </location>
</feature>
<feature type="region of interest" description="Disordered" evidence="1">
    <location>
        <begin position="31"/>
        <end position="171"/>
    </location>
</feature>
<evidence type="ECO:0000313" key="4">
    <source>
        <dbReference type="Proteomes" id="UP000515297"/>
    </source>
</evidence>
<dbReference type="AlphaFoldDB" id="A0A7G6VWC1"/>
<accession>A0A7G6VWC1</accession>
<organism evidence="3 4">
    <name type="scientific">Croceicoccus marinus</name>
    <dbReference type="NCBI Taxonomy" id="450378"/>
    <lineage>
        <taxon>Bacteria</taxon>
        <taxon>Pseudomonadati</taxon>
        <taxon>Pseudomonadota</taxon>
        <taxon>Alphaproteobacteria</taxon>
        <taxon>Sphingomonadales</taxon>
        <taxon>Erythrobacteraceae</taxon>
        <taxon>Croceicoccus</taxon>
    </lineage>
</organism>
<name>A0A7G6VWC1_9SPHN</name>
<evidence type="ECO:0008006" key="5">
    <source>
        <dbReference type="Google" id="ProtNLM"/>
    </source>
</evidence>
<keyword evidence="2" id="KW-0732">Signal</keyword>
<sequence length="383" mass="40241">MLATISRTLPARALYPGIAAIALAATGALAQPQGKGNGADGAPGNAAHGNGAHAGGNGGADRALTARGNQTGNAGSGKPDKAQAAPAAAPQRNIAAAPANGPVNSPVNGKAANGGGNRDGRSNETARENDPDRRADALDRKGRTNGTAKADIARSGMRGNGNGDVRGNARQAAPIKYGRERAGIIFARNDRSIRDRGLLDGCPPGLAKKANGCTPPGLERRDPYGYDDAGWWGLPGLNDGRYRYYGGNLVSLSDAGSILGYYPLLGGALSVGNMWPEWYDAGPLPRYTQDFYSLGPSYRYADNVVYRTDPDNSAITSIAALLTGDDFQVGQRMPSGYDIYNVPYGYRDQYRDGPDARYRYSDGYVYQVDPTNQLIVAAIELLT</sequence>
<dbReference type="Proteomes" id="UP000515297">
    <property type="component" value="Chromosome"/>
</dbReference>
<feature type="compositionally biased region" description="Low complexity" evidence="1">
    <location>
        <begin position="42"/>
        <end position="51"/>
    </location>
</feature>
<evidence type="ECO:0000256" key="1">
    <source>
        <dbReference type="SAM" id="MobiDB-lite"/>
    </source>
</evidence>
<reference evidence="3 4" key="1">
    <citation type="submission" date="2020-08" db="EMBL/GenBank/DDBJ databases">
        <authorList>
            <person name="Liu G."/>
            <person name="Sun C."/>
        </authorList>
    </citation>
    <scope>NUCLEOTIDE SEQUENCE [LARGE SCALE GENOMIC DNA]</scope>
    <source>
        <strain evidence="3 4">OT19</strain>
    </source>
</reference>
<dbReference type="RefSeq" id="WP_185885073.1">
    <property type="nucleotide sequence ID" value="NZ_CP060052.1"/>
</dbReference>
<proteinExistence type="predicted"/>
<evidence type="ECO:0000313" key="3">
    <source>
        <dbReference type="EMBL" id="QNE06036.1"/>
    </source>
</evidence>
<protein>
    <recommendedName>
        <fullName evidence="5">RcnB family protein</fullName>
    </recommendedName>
</protein>